<evidence type="ECO:0000313" key="3">
    <source>
        <dbReference type="Proteomes" id="UP000583944"/>
    </source>
</evidence>
<dbReference type="Proteomes" id="UP000583944">
    <property type="component" value="Unassembled WGS sequence"/>
</dbReference>
<reference evidence="2 3" key="1">
    <citation type="journal article" date="2019" name="Genome Biol. Evol.">
        <title>Nanopore Sequencing Significantly Improves Genome Assembly of the Protozoan Parasite Trypanosoma cruzi.</title>
        <authorList>
            <person name="Diaz-Viraque F."/>
            <person name="Pita S."/>
            <person name="Greif G."/>
            <person name="de Souza R.C.M."/>
            <person name="Iraola G."/>
            <person name="Robello C."/>
        </authorList>
    </citation>
    <scope>NUCLEOTIDE SEQUENCE [LARGE SCALE GENOMIC DNA]</scope>
    <source>
        <strain evidence="2 3">Berenice</strain>
    </source>
</reference>
<feature type="region of interest" description="Disordered" evidence="1">
    <location>
        <begin position="1"/>
        <end position="24"/>
    </location>
</feature>
<gene>
    <name evidence="2" type="ORF">ECC02_008655</name>
</gene>
<feature type="region of interest" description="Disordered" evidence="1">
    <location>
        <begin position="86"/>
        <end position="142"/>
    </location>
</feature>
<dbReference type="VEuPathDB" id="TriTrypDB:ECC02_008655"/>
<sequence length="310" mass="33456">MTTAPAGREQIIAYDSDSDDSVVEDGAPHRTVAKRAEMILAQQQRFRSVGEREAGKRELNSLGGAYGEFCRGAPLSMWVAETACPPRKRSKSDKNEACATAALQTPEKNRNARDDEILVPSPKTGSRVCGYRSPLPKKTTPPSIVSDISLASACKGGAWGSQESIGRNSPTAIEVVPLTPDGSATSSLLSQAERSAVELLACEIDSVTRECWRASQEQLLPSAIYAEEDRLAAAAAHTTSPGGTTKRKRLRGVCGVATPEKVNDGTARCLQFETDSSMRSLRPSVSEIVLKRFNKQTQQRLASRCLMLPY</sequence>
<comment type="caution">
    <text evidence="2">The sequence shown here is derived from an EMBL/GenBank/DDBJ whole genome shotgun (WGS) entry which is preliminary data.</text>
</comment>
<dbReference type="EMBL" id="JABDHM010000097">
    <property type="protein sequence ID" value="KAF5218413.1"/>
    <property type="molecule type" value="Genomic_DNA"/>
</dbReference>
<dbReference type="AlphaFoldDB" id="A0A7J6XVS8"/>
<protein>
    <submittedName>
        <fullName evidence="2">Uncharacterized protein</fullName>
    </submittedName>
</protein>
<evidence type="ECO:0000313" key="2">
    <source>
        <dbReference type="EMBL" id="KAF5218413.1"/>
    </source>
</evidence>
<feature type="compositionally biased region" description="Basic and acidic residues" evidence="1">
    <location>
        <begin position="107"/>
        <end position="116"/>
    </location>
</feature>
<organism evidence="2 3">
    <name type="scientific">Trypanosoma cruzi</name>
    <dbReference type="NCBI Taxonomy" id="5693"/>
    <lineage>
        <taxon>Eukaryota</taxon>
        <taxon>Discoba</taxon>
        <taxon>Euglenozoa</taxon>
        <taxon>Kinetoplastea</taxon>
        <taxon>Metakinetoplastina</taxon>
        <taxon>Trypanosomatida</taxon>
        <taxon>Trypanosomatidae</taxon>
        <taxon>Trypanosoma</taxon>
        <taxon>Schizotrypanum</taxon>
    </lineage>
</organism>
<accession>A0A7J6XVS8</accession>
<evidence type="ECO:0000256" key="1">
    <source>
        <dbReference type="SAM" id="MobiDB-lite"/>
    </source>
</evidence>
<name>A0A7J6XVS8_TRYCR</name>
<proteinExistence type="predicted"/>